<accession>A0A2L2XCC7</accession>
<proteinExistence type="predicted"/>
<evidence type="ECO:0000313" key="2">
    <source>
        <dbReference type="Proteomes" id="UP000239549"/>
    </source>
</evidence>
<dbReference type="Proteomes" id="UP000239549">
    <property type="component" value="Unassembled WGS sequence"/>
</dbReference>
<dbReference type="AlphaFoldDB" id="A0A2L2XCC7"/>
<reference evidence="2" key="1">
    <citation type="submission" date="2018-02" db="EMBL/GenBank/DDBJ databases">
        <title>Genome sequence of Desulfocucumis palustris strain NAW-5.</title>
        <authorList>
            <person name="Watanabe M."/>
            <person name="Kojima H."/>
            <person name="Fukui M."/>
        </authorList>
    </citation>
    <scope>NUCLEOTIDE SEQUENCE [LARGE SCALE GENOMIC DNA]</scope>
    <source>
        <strain evidence="2">NAW-5</strain>
    </source>
</reference>
<name>A0A2L2XCC7_9FIRM</name>
<comment type="caution">
    <text evidence="1">The sequence shown here is derived from an EMBL/GenBank/DDBJ whole genome shotgun (WGS) entry which is preliminary data.</text>
</comment>
<evidence type="ECO:0000313" key="1">
    <source>
        <dbReference type="EMBL" id="GBF33885.1"/>
    </source>
</evidence>
<gene>
    <name evidence="1" type="ORF">DCCM_2996</name>
</gene>
<organism evidence="1 2">
    <name type="scientific">Desulfocucumis palustris</name>
    <dbReference type="NCBI Taxonomy" id="1898651"/>
    <lineage>
        <taxon>Bacteria</taxon>
        <taxon>Bacillati</taxon>
        <taxon>Bacillota</taxon>
        <taxon>Clostridia</taxon>
        <taxon>Eubacteriales</taxon>
        <taxon>Desulfocucumaceae</taxon>
        <taxon>Desulfocucumis</taxon>
    </lineage>
</organism>
<dbReference type="EMBL" id="BFAV01000123">
    <property type="protein sequence ID" value="GBF33885.1"/>
    <property type="molecule type" value="Genomic_DNA"/>
</dbReference>
<keyword evidence="2" id="KW-1185">Reference proteome</keyword>
<protein>
    <submittedName>
        <fullName evidence="1">Uncharacterized protein</fullName>
    </submittedName>
</protein>
<sequence>MKLFSLFTEICIAALWRGCGSCAGTWRHPGGIFGFDIIYVAKAPI</sequence>